<name>A0A811S8G3_9POAL</name>
<keyword evidence="1" id="KW-0862">Zinc</keyword>
<comment type="caution">
    <text evidence="4">The sequence shown here is derived from an EMBL/GenBank/DDBJ whole genome shotgun (WGS) entry which is preliminary data.</text>
</comment>
<dbReference type="PROSITE" id="PS50158">
    <property type="entry name" value="ZF_CCHC"/>
    <property type="match status" value="1"/>
</dbReference>
<gene>
    <name evidence="4" type="ORF">NCGR_LOCUS60934</name>
</gene>
<dbReference type="OrthoDB" id="694535at2759"/>
<evidence type="ECO:0000259" key="3">
    <source>
        <dbReference type="PROSITE" id="PS50158"/>
    </source>
</evidence>
<keyword evidence="5" id="KW-1185">Reference proteome</keyword>
<reference evidence="4" key="1">
    <citation type="submission" date="2020-10" db="EMBL/GenBank/DDBJ databases">
        <authorList>
            <person name="Han B."/>
            <person name="Lu T."/>
            <person name="Zhao Q."/>
            <person name="Huang X."/>
            <person name="Zhao Y."/>
        </authorList>
    </citation>
    <scope>NUCLEOTIDE SEQUENCE</scope>
</reference>
<organism evidence="4 5">
    <name type="scientific">Miscanthus lutarioriparius</name>
    <dbReference type="NCBI Taxonomy" id="422564"/>
    <lineage>
        <taxon>Eukaryota</taxon>
        <taxon>Viridiplantae</taxon>
        <taxon>Streptophyta</taxon>
        <taxon>Embryophyta</taxon>
        <taxon>Tracheophyta</taxon>
        <taxon>Spermatophyta</taxon>
        <taxon>Magnoliopsida</taxon>
        <taxon>Liliopsida</taxon>
        <taxon>Poales</taxon>
        <taxon>Poaceae</taxon>
        <taxon>PACMAD clade</taxon>
        <taxon>Panicoideae</taxon>
        <taxon>Andropogonodae</taxon>
        <taxon>Andropogoneae</taxon>
        <taxon>Saccharinae</taxon>
        <taxon>Miscanthus</taxon>
    </lineage>
</organism>
<dbReference type="InterPro" id="IPR001878">
    <property type="entry name" value="Znf_CCHC"/>
</dbReference>
<proteinExistence type="predicted"/>
<dbReference type="Proteomes" id="UP000604825">
    <property type="component" value="Unassembled WGS sequence"/>
</dbReference>
<dbReference type="EMBL" id="CAJGYO010000018">
    <property type="protein sequence ID" value="CAD6336836.1"/>
    <property type="molecule type" value="Genomic_DNA"/>
</dbReference>
<evidence type="ECO:0000313" key="5">
    <source>
        <dbReference type="Proteomes" id="UP000604825"/>
    </source>
</evidence>
<sequence length="212" mass="24029">MLRGVPQEMHSMLLNKKTAKEDWEAIKMTRLGADRVKEVNAQKLLAEFEAIAFKPGETIDDFAIRSHGSTWPRGGNCDRCTRVAIEMFKDLKNLTIEELIGHLRAVEERFEPMMEQVTEKAEKLLLTEEEWAEKNKSRMVSESSTSTAKGGGGGGHLLKKEKHWRRKNNGSGEGCEPKLMSMGTPRRKGKCRKCGVYGHWGKECKKAPLKER</sequence>
<dbReference type="Pfam" id="PF00098">
    <property type="entry name" value="zf-CCHC"/>
    <property type="match status" value="1"/>
</dbReference>
<protein>
    <recommendedName>
        <fullName evidence="3">CCHC-type domain-containing protein</fullName>
    </recommendedName>
</protein>
<dbReference type="GO" id="GO:0003676">
    <property type="term" value="F:nucleic acid binding"/>
    <property type="evidence" value="ECO:0007669"/>
    <property type="project" value="InterPro"/>
</dbReference>
<accession>A0A811S8G3</accession>
<evidence type="ECO:0000256" key="1">
    <source>
        <dbReference type="PROSITE-ProRule" id="PRU00047"/>
    </source>
</evidence>
<dbReference type="GO" id="GO:0008270">
    <property type="term" value="F:zinc ion binding"/>
    <property type="evidence" value="ECO:0007669"/>
    <property type="project" value="UniProtKB-KW"/>
</dbReference>
<dbReference type="AlphaFoldDB" id="A0A811S8G3"/>
<keyword evidence="1" id="KW-0479">Metal-binding</keyword>
<keyword evidence="1" id="KW-0863">Zinc-finger</keyword>
<feature type="compositionally biased region" description="Basic residues" evidence="2">
    <location>
        <begin position="157"/>
        <end position="168"/>
    </location>
</feature>
<evidence type="ECO:0000256" key="2">
    <source>
        <dbReference type="SAM" id="MobiDB-lite"/>
    </source>
</evidence>
<evidence type="ECO:0000313" key="4">
    <source>
        <dbReference type="EMBL" id="CAD6336836.1"/>
    </source>
</evidence>
<feature type="domain" description="CCHC-type" evidence="3">
    <location>
        <begin position="190"/>
        <end position="206"/>
    </location>
</feature>
<feature type="compositionally biased region" description="Polar residues" evidence="2">
    <location>
        <begin position="138"/>
        <end position="148"/>
    </location>
</feature>
<feature type="region of interest" description="Disordered" evidence="2">
    <location>
        <begin position="135"/>
        <end position="191"/>
    </location>
</feature>